<evidence type="ECO:0000313" key="3">
    <source>
        <dbReference type="Proteomes" id="UP000186817"/>
    </source>
</evidence>
<reference evidence="2 3" key="1">
    <citation type="submission" date="2016-02" db="EMBL/GenBank/DDBJ databases">
        <title>Genome analysis of coral dinoflagellate symbionts highlights evolutionary adaptations to a symbiotic lifestyle.</title>
        <authorList>
            <person name="Aranda M."/>
            <person name="Li Y."/>
            <person name="Liew Y.J."/>
            <person name="Baumgarten S."/>
            <person name="Simakov O."/>
            <person name="Wilson M."/>
            <person name="Piel J."/>
            <person name="Ashoor H."/>
            <person name="Bougouffa S."/>
            <person name="Bajic V.B."/>
            <person name="Ryu T."/>
            <person name="Ravasi T."/>
            <person name="Bayer T."/>
            <person name="Micklem G."/>
            <person name="Kim H."/>
            <person name="Bhak J."/>
            <person name="Lajeunesse T.C."/>
            <person name="Voolstra C.R."/>
        </authorList>
    </citation>
    <scope>NUCLEOTIDE SEQUENCE [LARGE SCALE GENOMIC DNA]</scope>
    <source>
        <strain evidence="2 3">CCMP2467</strain>
    </source>
</reference>
<accession>A0A1Q9DQ56</accession>
<name>A0A1Q9DQ56_SYMMI</name>
<dbReference type="AlphaFoldDB" id="A0A1Q9DQ56"/>
<dbReference type="Proteomes" id="UP000186817">
    <property type="component" value="Unassembled WGS sequence"/>
</dbReference>
<organism evidence="2 3">
    <name type="scientific">Symbiodinium microadriaticum</name>
    <name type="common">Dinoflagellate</name>
    <name type="synonym">Zooxanthella microadriatica</name>
    <dbReference type="NCBI Taxonomy" id="2951"/>
    <lineage>
        <taxon>Eukaryota</taxon>
        <taxon>Sar</taxon>
        <taxon>Alveolata</taxon>
        <taxon>Dinophyceae</taxon>
        <taxon>Suessiales</taxon>
        <taxon>Symbiodiniaceae</taxon>
        <taxon>Symbiodinium</taxon>
    </lineage>
</organism>
<evidence type="ECO:0000313" key="2">
    <source>
        <dbReference type="EMBL" id="OLP97303.1"/>
    </source>
</evidence>
<feature type="compositionally biased region" description="Basic and acidic residues" evidence="1">
    <location>
        <begin position="486"/>
        <end position="505"/>
    </location>
</feature>
<dbReference type="EMBL" id="LSRX01000439">
    <property type="protein sequence ID" value="OLP97303.1"/>
    <property type="molecule type" value="Genomic_DNA"/>
</dbReference>
<evidence type="ECO:0000256" key="1">
    <source>
        <dbReference type="SAM" id="MobiDB-lite"/>
    </source>
</evidence>
<protein>
    <submittedName>
        <fullName evidence="2">Uncharacterized protein</fullName>
    </submittedName>
</protein>
<dbReference type="OrthoDB" id="419314at2759"/>
<proteinExistence type="predicted"/>
<feature type="region of interest" description="Disordered" evidence="1">
    <location>
        <begin position="479"/>
        <end position="505"/>
    </location>
</feature>
<keyword evidence="3" id="KW-1185">Reference proteome</keyword>
<gene>
    <name evidence="2" type="ORF">AK812_SmicGene20395</name>
</gene>
<sequence>MMRCLAQFRLSILHEFLTAEPKRGWSLMPPVVPAFLPAISGFRAAHNRFLATALQIAPESLVAPSVAPVRSPPEDFGPPATEPAEESLSRLTLSRFYPLDWHLNPLTGVRSRTVCGAGGFAAPGPCAVLPLEPFWSVNRFQEMMVNSVLFGWQMASLPAGTTVFIKGQKCTVREDPLVEVDAQDLEETATLLRLGIIETGTIERFDGQEWHTVRYKFEIGTPAGLRFTPLKSLSNYIAPPEENAPPKYRRGVLVHGDLDPRLAGHDIGEPFHVVGYGDDMPCVQMRLIELAGASGWARLVNMSVEALKTAILVLRDRKSAIDQVVLVVDKVYKHEGMFYVKSDRLYMKGVRGQLQPGKTDIQIYSKDIVRLSEEWTDAATEALEEEVSNQMALETRLFCDAGGTGSTSPVELVVLPRVQPVRLGPSSYRCAERVVRVQPAPSVLWLNGPSGSTGPVGPVVLPAPSVLWFNRSTIVDPSGANELTELTERTRERSERESEVSGVRE</sequence>
<comment type="caution">
    <text evidence="2">The sequence shown here is derived from an EMBL/GenBank/DDBJ whole genome shotgun (WGS) entry which is preliminary data.</text>
</comment>